<gene>
    <name evidence="3" type="ORF">J2Z37_000663</name>
</gene>
<organism evidence="3 4">
    <name type="scientific">Ammoniphilus resinae</name>
    <dbReference type="NCBI Taxonomy" id="861532"/>
    <lineage>
        <taxon>Bacteria</taxon>
        <taxon>Bacillati</taxon>
        <taxon>Bacillota</taxon>
        <taxon>Bacilli</taxon>
        <taxon>Bacillales</taxon>
        <taxon>Paenibacillaceae</taxon>
        <taxon>Aneurinibacillus group</taxon>
        <taxon>Ammoniphilus</taxon>
    </lineage>
</organism>
<dbReference type="InterPro" id="IPR012677">
    <property type="entry name" value="Nucleotide-bd_a/b_plait_sf"/>
</dbReference>
<dbReference type="RefSeq" id="WP_209808752.1">
    <property type="nucleotide sequence ID" value="NZ_JAGGKT010000001.1"/>
</dbReference>
<dbReference type="CDD" id="cd00165">
    <property type="entry name" value="S4"/>
    <property type="match status" value="1"/>
</dbReference>
<evidence type="ECO:0000313" key="3">
    <source>
        <dbReference type="EMBL" id="MBP1930676.1"/>
    </source>
</evidence>
<protein>
    <submittedName>
        <fullName evidence="3">RNA-binding protein YlmH</fullName>
    </submittedName>
</protein>
<dbReference type="PROSITE" id="PS50889">
    <property type="entry name" value="S4"/>
    <property type="match status" value="1"/>
</dbReference>
<keyword evidence="1" id="KW-0694">RNA-binding</keyword>
<comment type="caution">
    <text evidence="3">The sequence shown here is derived from an EMBL/GenBank/DDBJ whole genome shotgun (WGS) entry which is preliminary data.</text>
</comment>
<dbReference type="Pfam" id="PF21278">
    <property type="entry name" value="YlmH_1st"/>
    <property type="match status" value="1"/>
</dbReference>
<evidence type="ECO:0000259" key="2">
    <source>
        <dbReference type="SMART" id="SM00363"/>
    </source>
</evidence>
<sequence>MSLYQHFRQEEYPFIERALEWISQVDQTHRERLTDFLDPRQVYILNSLIAKNPHLSCSVFGGYEEAERCRVILHQSYYIPEPDDFALSVIQVTSPQAQFQKLKHKDYLGALLGAGLKRSKFGDILVHQESGQIILAKEIADYMRIHFGQIHRVQVIPEEIPLSQIVPIREDWKRVTITVPSSRADVVVGDVFRLSRAKALIPIKAGHLKINWMPVDSPSFSIREGDMVSLRGYGRFKVFKEDGITKKGNIRLDIGVLQS</sequence>
<evidence type="ECO:0000313" key="4">
    <source>
        <dbReference type="Proteomes" id="UP001519343"/>
    </source>
</evidence>
<dbReference type="SMART" id="SM00363">
    <property type="entry name" value="S4"/>
    <property type="match status" value="1"/>
</dbReference>
<dbReference type="Pfam" id="PF17774">
    <property type="entry name" value="YlmH_RBD"/>
    <property type="match status" value="1"/>
</dbReference>
<dbReference type="InterPro" id="IPR002942">
    <property type="entry name" value="S4_RNA-bd"/>
</dbReference>
<dbReference type="Gene3D" id="3.30.70.330">
    <property type="match status" value="1"/>
</dbReference>
<accession>A0ABS4GK97</accession>
<evidence type="ECO:0000256" key="1">
    <source>
        <dbReference type="PROSITE-ProRule" id="PRU00182"/>
    </source>
</evidence>
<dbReference type="InterPro" id="IPR048443">
    <property type="entry name" value="RqcP2_N"/>
</dbReference>
<keyword evidence="4" id="KW-1185">Reference proteome</keyword>
<name>A0ABS4GK97_9BACL</name>
<feature type="domain" description="RNA-binding S4" evidence="2">
    <location>
        <begin position="182"/>
        <end position="244"/>
    </location>
</feature>
<dbReference type="Proteomes" id="UP001519343">
    <property type="component" value="Unassembled WGS sequence"/>
</dbReference>
<dbReference type="EMBL" id="JAGGKT010000001">
    <property type="protein sequence ID" value="MBP1930676.1"/>
    <property type="molecule type" value="Genomic_DNA"/>
</dbReference>
<dbReference type="Gene3D" id="3.30.1370.160">
    <property type="match status" value="1"/>
</dbReference>
<reference evidence="3 4" key="1">
    <citation type="submission" date="2021-03" db="EMBL/GenBank/DDBJ databases">
        <title>Genomic Encyclopedia of Type Strains, Phase IV (KMG-IV): sequencing the most valuable type-strain genomes for metagenomic binning, comparative biology and taxonomic classification.</title>
        <authorList>
            <person name="Goeker M."/>
        </authorList>
    </citation>
    <scope>NUCLEOTIDE SEQUENCE [LARGE SCALE GENOMIC DNA]</scope>
    <source>
        <strain evidence="3 4">DSM 24738</strain>
    </source>
</reference>
<proteinExistence type="predicted"/>
<dbReference type="SUPFAM" id="SSF55174">
    <property type="entry name" value="Alpha-L RNA-binding motif"/>
    <property type="match status" value="1"/>
</dbReference>
<dbReference type="InterPro" id="IPR040591">
    <property type="entry name" value="RqcP2_RBD"/>
</dbReference>